<sequence>MTALVLTRSHTHAGKPYAPGDRIEVDVATADWLIAHDIAKPGPAAPVANPDTTPEPKPLQRKEPKP</sequence>
<dbReference type="InterPro" id="IPR055634">
    <property type="entry name" value="DUF7210"/>
</dbReference>
<organism evidence="3 4">
    <name type="scientific">Methylococcus capsulatus (strain ATCC 33009 / NCIMB 11132 / Bath)</name>
    <dbReference type="NCBI Taxonomy" id="243233"/>
    <lineage>
        <taxon>Bacteria</taxon>
        <taxon>Pseudomonadati</taxon>
        <taxon>Pseudomonadota</taxon>
        <taxon>Gammaproteobacteria</taxon>
        <taxon>Methylococcales</taxon>
        <taxon>Methylococcaceae</taxon>
        <taxon>Methylococcus</taxon>
    </lineage>
</organism>
<dbReference type="Pfam" id="PF23843">
    <property type="entry name" value="DUF7210"/>
    <property type="match status" value="1"/>
</dbReference>
<accession>Q603Y0</accession>
<proteinExistence type="predicted"/>
<evidence type="ECO:0000313" key="4">
    <source>
        <dbReference type="Proteomes" id="UP000006821"/>
    </source>
</evidence>
<dbReference type="HOGENOM" id="CLU_2696315_0_0_6"/>
<dbReference type="KEGG" id="mca:MCA2666"/>
<dbReference type="AlphaFoldDB" id="Q603Y0"/>
<gene>
    <name evidence="3" type="ordered locus">MCA2666</name>
</gene>
<evidence type="ECO:0000256" key="1">
    <source>
        <dbReference type="SAM" id="MobiDB-lite"/>
    </source>
</evidence>
<dbReference type="EMBL" id="AE017282">
    <property type="protein sequence ID" value="AAU91187.1"/>
    <property type="molecule type" value="Genomic_DNA"/>
</dbReference>
<feature type="region of interest" description="Disordered" evidence="1">
    <location>
        <begin position="40"/>
        <end position="66"/>
    </location>
</feature>
<dbReference type="GeneID" id="88224848"/>
<feature type="domain" description="DUF7210" evidence="2">
    <location>
        <begin position="4"/>
        <end position="39"/>
    </location>
</feature>
<dbReference type="STRING" id="243233.MCA2666"/>
<evidence type="ECO:0000259" key="2">
    <source>
        <dbReference type="Pfam" id="PF23843"/>
    </source>
</evidence>
<name>Q603Y0_METCA</name>
<dbReference type="Proteomes" id="UP000006821">
    <property type="component" value="Chromosome"/>
</dbReference>
<protein>
    <recommendedName>
        <fullName evidence="2">DUF7210 domain-containing protein</fullName>
    </recommendedName>
</protein>
<dbReference type="eggNOG" id="ENOG5033HNS">
    <property type="taxonomic scope" value="Bacteria"/>
</dbReference>
<reference evidence="3 4" key="1">
    <citation type="journal article" date="2004" name="PLoS Biol.">
        <title>Genomic insights into methanotrophy: the complete genome sequence of Methylococcus capsulatus (Bath).</title>
        <authorList>
            <person name="Ward N.L."/>
            <person name="Larsen O."/>
            <person name="Sakwa J."/>
            <person name="Bruseth L."/>
            <person name="Khouri H.M."/>
            <person name="Durkin A.S."/>
            <person name="Dimitrov G."/>
            <person name="Jiang L."/>
            <person name="Scanlan D."/>
            <person name="Kang K.H."/>
            <person name="Lewis M.R."/>
            <person name="Nelson K.E."/>
            <person name="Methe B.A."/>
            <person name="Wu M."/>
            <person name="Heidelberg J.F."/>
            <person name="Paulsen I.T."/>
            <person name="Fouts D.E."/>
            <person name="Ravel J."/>
            <person name="Tettelin H."/>
            <person name="Ren Q."/>
            <person name="Read T.D."/>
            <person name="DeBoy R.T."/>
            <person name="Seshadri R."/>
            <person name="Salzberg S.L."/>
            <person name="Jensen H.B."/>
            <person name="Birkeland N.K."/>
            <person name="Nelson W.C."/>
            <person name="Dodson R.J."/>
            <person name="Grindhaug S.H."/>
            <person name="Holt I.E."/>
            <person name="Eidhammer I."/>
            <person name="Jonasen I."/>
            <person name="Vanaken S."/>
            <person name="Utterback T.R."/>
            <person name="Feldblyum T.V."/>
            <person name="Fraser C.M."/>
            <person name="Lillehaug J.R."/>
            <person name="Eisen J.A."/>
        </authorList>
    </citation>
    <scope>NUCLEOTIDE SEQUENCE [LARGE SCALE GENOMIC DNA]</scope>
    <source>
        <strain evidence="4">ATCC 33009 / NCIMB 11132 / Bath</strain>
    </source>
</reference>
<dbReference type="RefSeq" id="WP_010961879.1">
    <property type="nucleotide sequence ID" value="NC_002977.6"/>
</dbReference>
<evidence type="ECO:0000313" key="3">
    <source>
        <dbReference type="EMBL" id="AAU91187.1"/>
    </source>
</evidence>